<sequence>MIKDFLKAIRDFHRDDSGDVVQTAILVAVFAVLAIGGYMFLAPMVKNLFNKAGNELQRGNSYTY</sequence>
<dbReference type="InParanoid" id="A0A140L323"/>
<comment type="caution">
    <text evidence="2">The sequence shown here is derived from an EMBL/GenBank/DDBJ whole genome shotgun (WGS) entry which is preliminary data.</text>
</comment>
<evidence type="ECO:0000313" key="3">
    <source>
        <dbReference type="Proteomes" id="UP000070427"/>
    </source>
</evidence>
<dbReference type="AlphaFoldDB" id="A0A140L323"/>
<evidence type="ECO:0000313" key="2">
    <source>
        <dbReference type="EMBL" id="KXG74948.1"/>
    </source>
</evidence>
<name>A0A140L323_9FIRM</name>
<dbReference type="STRING" id="520764.AN618_21150"/>
<dbReference type="Proteomes" id="UP000070427">
    <property type="component" value="Unassembled WGS sequence"/>
</dbReference>
<keyword evidence="1" id="KW-0812">Transmembrane</keyword>
<dbReference type="EMBL" id="LOED01000036">
    <property type="protein sequence ID" value="KXG74948.1"/>
    <property type="molecule type" value="Genomic_DNA"/>
</dbReference>
<accession>A0A140L323</accession>
<evidence type="ECO:0000256" key="1">
    <source>
        <dbReference type="SAM" id="Phobius"/>
    </source>
</evidence>
<keyword evidence="1" id="KW-0472">Membrane</keyword>
<reference evidence="2 3" key="1">
    <citation type="submission" date="2015-12" db="EMBL/GenBank/DDBJ databases">
        <title>Draft genome sequnece of Fervidicola ferrireducens strain Y170.</title>
        <authorList>
            <person name="Patel B.K."/>
        </authorList>
    </citation>
    <scope>NUCLEOTIDE SEQUENCE [LARGE SCALE GENOMIC DNA]</scope>
    <source>
        <strain evidence="2 3">Y170</strain>
    </source>
</reference>
<dbReference type="RefSeq" id="WP_066354775.1">
    <property type="nucleotide sequence ID" value="NZ_LOED01000036.1"/>
</dbReference>
<feature type="transmembrane region" description="Helical" evidence="1">
    <location>
        <begin position="20"/>
        <end position="41"/>
    </location>
</feature>
<gene>
    <name evidence="2" type="ORF">AN618_21150</name>
</gene>
<keyword evidence="1" id="KW-1133">Transmembrane helix</keyword>
<organism evidence="2 3">
    <name type="scientific">Fervidicola ferrireducens</name>
    <dbReference type="NCBI Taxonomy" id="520764"/>
    <lineage>
        <taxon>Bacteria</taxon>
        <taxon>Bacillati</taxon>
        <taxon>Bacillota</taxon>
        <taxon>Clostridia</taxon>
        <taxon>Thermosediminibacterales</taxon>
        <taxon>Thermosediminibacteraceae</taxon>
        <taxon>Fervidicola</taxon>
    </lineage>
</organism>
<protein>
    <submittedName>
        <fullName evidence="2">Uncharacterized protein</fullName>
    </submittedName>
</protein>
<proteinExistence type="predicted"/>
<keyword evidence="3" id="KW-1185">Reference proteome</keyword>